<sequence length="249" mass="26516">MSNLSRLDGKIALVTGAAMGQGKEMARLFAREGASVILTDMSMEGKKVAAEISNEGGDANFIQMDVANLDDWNKAAKYIENTHNNLDILVNNAGIAGRSSIEDMTETEWQKVMDVDAKGVLLGMKSMLPLLKKNKQGSIVNNSSIWALVGSGLSASYHAAKGAARMLTKTAAIEFAPFGIRVNCIHPGVVQTALTESLLADPKELWRIGPIGRAAEPVEIAYAALFLASEESSYITGIDLPVDGGYTAQ</sequence>
<keyword evidence="4" id="KW-1185">Reference proteome</keyword>
<dbReference type="PANTHER" id="PTHR24321">
    <property type="entry name" value="DEHYDROGENASES, SHORT CHAIN"/>
    <property type="match status" value="1"/>
</dbReference>
<dbReference type="SUPFAM" id="SSF51735">
    <property type="entry name" value="NAD(P)-binding Rossmann-fold domains"/>
    <property type="match status" value="1"/>
</dbReference>
<evidence type="ECO:0000313" key="4">
    <source>
        <dbReference type="Proteomes" id="UP001597041"/>
    </source>
</evidence>
<keyword evidence="2 3" id="KW-0560">Oxidoreductase</keyword>
<evidence type="ECO:0000256" key="2">
    <source>
        <dbReference type="ARBA" id="ARBA00023002"/>
    </source>
</evidence>
<dbReference type="RefSeq" id="WP_379593811.1">
    <property type="nucleotide sequence ID" value="NZ_JBHTKK010000025.1"/>
</dbReference>
<dbReference type="GO" id="GO:0016491">
    <property type="term" value="F:oxidoreductase activity"/>
    <property type="evidence" value="ECO:0007669"/>
    <property type="project" value="UniProtKB-KW"/>
</dbReference>
<name>A0ABW3NML6_9BACI</name>
<comment type="caution">
    <text evidence="3">The sequence shown here is derived from an EMBL/GenBank/DDBJ whole genome shotgun (WGS) entry which is preliminary data.</text>
</comment>
<dbReference type="EC" id="1.1.1.-" evidence="3"/>
<dbReference type="PRINTS" id="PR00080">
    <property type="entry name" value="SDRFAMILY"/>
</dbReference>
<dbReference type="PANTHER" id="PTHR24321:SF15">
    <property type="entry name" value="OXIDOREDUCTASE UCPA"/>
    <property type="match status" value="1"/>
</dbReference>
<dbReference type="InterPro" id="IPR002347">
    <property type="entry name" value="SDR_fam"/>
</dbReference>
<accession>A0ABW3NML6</accession>
<gene>
    <name evidence="3" type="ORF">ACFQ19_16755</name>
</gene>
<proteinExistence type="inferred from homology"/>
<dbReference type="PRINTS" id="PR00081">
    <property type="entry name" value="GDHRDH"/>
</dbReference>
<reference evidence="4" key="1">
    <citation type="journal article" date="2019" name="Int. J. Syst. Evol. Microbiol.">
        <title>The Global Catalogue of Microorganisms (GCM) 10K type strain sequencing project: providing services to taxonomists for standard genome sequencing and annotation.</title>
        <authorList>
            <consortium name="The Broad Institute Genomics Platform"/>
            <consortium name="The Broad Institute Genome Sequencing Center for Infectious Disease"/>
            <person name="Wu L."/>
            <person name="Ma J."/>
        </authorList>
    </citation>
    <scope>NUCLEOTIDE SEQUENCE [LARGE SCALE GENOMIC DNA]</scope>
    <source>
        <strain evidence="4">CCUG 56608</strain>
    </source>
</reference>
<dbReference type="InterPro" id="IPR036291">
    <property type="entry name" value="NAD(P)-bd_dom_sf"/>
</dbReference>
<dbReference type="EMBL" id="JBHTKK010000025">
    <property type="protein sequence ID" value="MFD1067661.1"/>
    <property type="molecule type" value="Genomic_DNA"/>
</dbReference>
<dbReference type="NCBIfam" id="NF005559">
    <property type="entry name" value="PRK07231.1"/>
    <property type="match status" value="1"/>
</dbReference>
<organism evidence="3 4">
    <name type="scientific">Oceanobacillus locisalsi</name>
    <dbReference type="NCBI Taxonomy" id="546107"/>
    <lineage>
        <taxon>Bacteria</taxon>
        <taxon>Bacillati</taxon>
        <taxon>Bacillota</taxon>
        <taxon>Bacilli</taxon>
        <taxon>Bacillales</taxon>
        <taxon>Bacillaceae</taxon>
        <taxon>Oceanobacillus</taxon>
    </lineage>
</organism>
<evidence type="ECO:0000256" key="1">
    <source>
        <dbReference type="ARBA" id="ARBA00006484"/>
    </source>
</evidence>
<protein>
    <submittedName>
        <fullName evidence="3">SDR family NAD(P)-dependent oxidoreductase</fullName>
        <ecNumber evidence="3">1.1.1.-</ecNumber>
    </submittedName>
</protein>
<dbReference type="Pfam" id="PF13561">
    <property type="entry name" value="adh_short_C2"/>
    <property type="match status" value="1"/>
</dbReference>
<dbReference type="Gene3D" id="3.40.50.720">
    <property type="entry name" value="NAD(P)-binding Rossmann-like Domain"/>
    <property type="match status" value="1"/>
</dbReference>
<evidence type="ECO:0000313" key="3">
    <source>
        <dbReference type="EMBL" id="MFD1067661.1"/>
    </source>
</evidence>
<comment type="similarity">
    <text evidence="1">Belongs to the short-chain dehydrogenases/reductases (SDR) family.</text>
</comment>
<dbReference type="Proteomes" id="UP001597041">
    <property type="component" value="Unassembled WGS sequence"/>
</dbReference>